<dbReference type="Pfam" id="PF07333">
    <property type="entry name" value="SLR1-BP"/>
    <property type="match status" value="1"/>
</dbReference>
<dbReference type="NCBIfam" id="TIGR00756">
    <property type="entry name" value="PPR"/>
    <property type="match status" value="2"/>
</dbReference>
<gene>
    <name evidence="7" type="ORF">DARMORV10_C06P27180.1</name>
</gene>
<dbReference type="InterPro" id="IPR011990">
    <property type="entry name" value="TPR-like_helical_dom_sf"/>
</dbReference>
<reference evidence="7" key="1">
    <citation type="submission" date="2021-01" db="EMBL/GenBank/DDBJ databases">
        <authorList>
            <consortium name="Genoscope - CEA"/>
            <person name="William W."/>
        </authorList>
    </citation>
    <scope>NUCLEOTIDE SEQUENCE</scope>
</reference>
<dbReference type="PANTHER" id="PTHR33830:SF39">
    <property type="entry name" value="PECTINESTERASE INHIBITOR DOMAIN-CONTAINING PROTEIN"/>
    <property type="match status" value="1"/>
</dbReference>
<dbReference type="Proteomes" id="UP001295469">
    <property type="component" value="Chromosome C06"/>
</dbReference>
<comment type="similarity">
    <text evidence="1">Belongs to the DEFL family.</text>
</comment>
<keyword evidence="3" id="KW-0295">Fungicide</keyword>
<dbReference type="InterPro" id="IPR002885">
    <property type="entry name" value="PPR_rpt"/>
</dbReference>
<dbReference type="GO" id="GO:0050832">
    <property type="term" value="P:defense response to fungus"/>
    <property type="evidence" value="ECO:0007669"/>
    <property type="project" value="UniProtKB-KW"/>
</dbReference>
<evidence type="ECO:0000256" key="4">
    <source>
        <dbReference type="ARBA" id="ARBA00022737"/>
    </source>
</evidence>
<dbReference type="PANTHER" id="PTHR33830">
    <property type="entry name" value="DEFENSIN-LIKE PROTEIN 184-RELATED"/>
    <property type="match status" value="1"/>
</dbReference>
<evidence type="ECO:0000256" key="3">
    <source>
        <dbReference type="ARBA" id="ARBA00022577"/>
    </source>
</evidence>
<dbReference type="Pfam" id="PF01535">
    <property type="entry name" value="PPR"/>
    <property type="match status" value="1"/>
</dbReference>
<keyword evidence="2" id="KW-0929">Antimicrobial</keyword>
<evidence type="ECO:0000256" key="2">
    <source>
        <dbReference type="ARBA" id="ARBA00022529"/>
    </source>
</evidence>
<evidence type="ECO:0000256" key="5">
    <source>
        <dbReference type="ARBA" id="ARBA00022821"/>
    </source>
</evidence>
<dbReference type="AlphaFoldDB" id="A0A816QIA7"/>
<dbReference type="PROSITE" id="PS51257">
    <property type="entry name" value="PROKAR_LIPOPROTEIN"/>
    <property type="match status" value="1"/>
</dbReference>
<protein>
    <submittedName>
        <fullName evidence="7">(rape) hypothetical protein</fullName>
    </submittedName>
</protein>
<keyword evidence="4" id="KW-0677">Repeat</keyword>
<dbReference type="Gene3D" id="1.25.40.10">
    <property type="entry name" value="Tetratricopeptide repeat domain"/>
    <property type="match status" value="1"/>
</dbReference>
<evidence type="ECO:0000256" key="6">
    <source>
        <dbReference type="ARBA" id="ARBA00023157"/>
    </source>
</evidence>
<keyword evidence="6" id="KW-1015">Disulfide bond</keyword>
<dbReference type="GO" id="GO:0031640">
    <property type="term" value="P:killing of cells of another organism"/>
    <property type="evidence" value="ECO:0007669"/>
    <property type="project" value="UniProtKB-KW"/>
</dbReference>
<dbReference type="InterPro" id="IPR010851">
    <property type="entry name" value="DEFL"/>
</dbReference>
<proteinExistence type="inferred from homology"/>
<accession>A0A816QIA7</accession>
<evidence type="ECO:0000313" key="7">
    <source>
        <dbReference type="EMBL" id="CAF2059810.1"/>
    </source>
</evidence>
<organism evidence="7">
    <name type="scientific">Brassica napus</name>
    <name type="common">Rape</name>
    <dbReference type="NCBI Taxonomy" id="3708"/>
    <lineage>
        <taxon>Eukaryota</taxon>
        <taxon>Viridiplantae</taxon>
        <taxon>Streptophyta</taxon>
        <taxon>Embryophyta</taxon>
        <taxon>Tracheophyta</taxon>
        <taxon>Spermatophyta</taxon>
        <taxon>Magnoliopsida</taxon>
        <taxon>eudicotyledons</taxon>
        <taxon>Gunneridae</taxon>
        <taxon>Pentapetalae</taxon>
        <taxon>rosids</taxon>
        <taxon>malvids</taxon>
        <taxon>Brassicales</taxon>
        <taxon>Brassicaceae</taxon>
        <taxon>Brassiceae</taxon>
        <taxon>Brassica</taxon>
    </lineage>
</organism>
<evidence type="ECO:0000256" key="1">
    <source>
        <dbReference type="ARBA" id="ARBA00006722"/>
    </source>
</evidence>
<sequence>MPERDKFTWNTMIFAYSCSGRLADAKQLFLRNPIKNTISWSALISGYCKYGSEEEAFGMVMESQGQESCREYISGTEICQAKQCDDQCTVEYNGYGKCLAGTVCLCTFICKT</sequence>
<keyword evidence="5" id="KW-0611">Plant defense</keyword>
<name>A0A816QIA7_BRANA</name>
<dbReference type="EMBL" id="HG994370">
    <property type="protein sequence ID" value="CAF2059810.1"/>
    <property type="molecule type" value="Genomic_DNA"/>
</dbReference>